<dbReference type="GO" id="GO:0005975">
    <property type="term" value="P:carbohydrate metabolic process"/>
    <property type="evidence" value="ECO:0007669"/>
    <property type="project" value="InterPro"/>
</dbReference>
<dbReference type="Pfam" id="PF07944">
    <property type="entry name" value="Beta-AFase-like_GH127_cat"/>
    <property type="match status" value="1"/>
</dbReference>
<dbReference type="PANTHER" id="PTHR31151">
    <property type="entry name" value="PROLINE-TRNA LIGASE (DUF1680)"/>
    <property type="match status" value="1"/>
</dbReference>
<dbReference type="Pfam" id="PF20736">
    <property type="entry name" value="Glyco_hydro127M"/>
    <property type="match status" value="1"/>
</dbReference>
<dbReference type="AlphaFoldDB" id="A0A347WBR4"/>
<name>A0A347WBR4_9PROT</name>
<dbReference type="PANTHER" id="PTHR31151:SF0">
    <property type="entry name" value="PROLINE-TRNA LIGASE (DUF1680)"/>
    <property type="match status" value="1"/>
</dbReference>
<dbReference type="SUPFAM" id="SSF48208">
    <property type="entry name" value="Six-hairpin glycosidases"/>
    <property type="match status" value="1"/>
</dbReference>
<evidence type="ECO:0000313" key="4">
    <source>
        <dbReference type="Proteomes" id="UP000264120"/>
    </source>
</evidence>
<dbReference type="InterPro" id="IPR049046">
    <property type="entry name" value="Beta-AFase-like_GH127_middle"/>
</dbReference>
<organism evidence="3 4">
    <name type="scientific">Komagataeibacter saccharivorans</name>
    <dbReference type="NCBI Taxonomy" id="265959"/>
    <lineage>
        <taxon>Bacteria</taxon>
        <taxon>Pseudomonadati</taxon>
        <taxon>Pseudomonadota</taxon>
        <taxon>Alphaproteobacteria</taxon>
        <taxon>Acetobacterales</taxon>
        <taxon>Acetobacteraceae</taxon>
        <taxon>Komagataeibacter</taxon>
    </lineage>
</organism>
<gene>
    <name evidence="3" type="ORF">CD178_01530</name>
</gene>
<proteinExistence type="predicted"/>
<evidence type="ECO:0000313" key="3">
    <source>
        <dbReference type="EMBL" id="AXY22307.1"/>
    </source>
</evidence>
<feature type="domain" description="Non-reducing end beta-L-arabinofuranosidase-like GH127 catalytic" evidence="1">
    <location>
        <begin position="50"/>
        <end position="442"/>
    </location>
</feature>
<feature type="domain" description="Non-reducing end beta-L-arabinofuranosidase-like GH127 middle" evidence="2">
    <location>
        <begin position="454"/>
        <end position="546"/>
    </location>
</feature>
<evidence type="ECO:0000259" key="2">
    <source>
        <dbReference type="Pfam" id="PF20736"/>
    </source>
</evidence>
<dbReference type="InterPro" id="IPR012878">
    <property type="entry name" value="Beta-AFase-like_GH127_cat"/>
</dbReference>
<protein>
    <recommendedName>
        <fullName evidence="5">Non-reducing end beta-L-arabinofuranosidase</fullName>
    </recommendedName>
</protein>
<evidence type="ECO:0008006" key="5">
    <source>
        <dbReference type="Google" id="ProtNLM"/>
    </source>
</evidence>
<keyword evidence="4" id="KW-1185">Reference proteome</keyword>
<dbReference type="Proteomes" id="UP000264120">
    <property type="component" value="Chromosome"/>
</dbReference>
<dbReference type="RefSeq" id="WP_162900430.1">
    <property type="nucleotide sequence ID" value="NZ_CP023036.1"/>
</dbReference>
<reference evidence="3 4" key="1">
    <citation type="submission" date="2017-08" db="EMBL/GenBank/DDBJ databases">
        <title>Complete genome sequence of Gluconacetobacter saccharivorans CV1 isolated from Fermented Vinegar.</title>
        <authorList>
            <person name="Kim S.-Y."/>
        </authorList>
    </citation>
    <scope>NUCLEOTIDE SEQUENCE [LARGE SCALE GENOMIC DNA]</scope>
    <source>
        <strain evidence="3 4">CV1</strain>
    </source>
</reference>
<dbReference type="KEGG" id="ksc:CD178_01530"/>
<sequence>MAGGGGLTRRRVIGNAVVVAGSNAAGFDALAAMVPDRVQPRSMPFGPDRVTLLPSPWLDAMEANRRYLLSLDADRLLSGFRTQAGLAPRAPVYGGWESDTIAGHTLGHYLSALGYVRVQARCDRAGERIAYIVAELAACQRARGNGFAGAFTRRTPQGKIEPGIYVFDEIRRGDIRAKRFSLNGAWAPLYNWHKLLAGLLDVDRLCATPGARDVALGLAGYIDSVFATLDDARTQQVLSCEYGGLNESMAELYARTGDMRWRALARRISDRATMAPLCAGRDELDGLHANTMIAKTVGAARVYETTGDRQAAVAARTLWSSVTDRRSYACGGTGDFEYFTTAGPHGPGDMGAHINARTCETCATYNMLKLTRHIHGWSPDAAQFDYYERAHLNHIMAQHDPQTGMFTYMLPMGTGAARDFSMPADDFWCCVGTGMESHARHGESIWWQRGRDEITLNLFIPSELQWHERGARIVLDTRYPLDGQVTLSIREVTGTDPFTLALRVPRWAGQPRLLLNGRPVAAVVERDGYVRIRRVWRAGDTLGMALVFTLRKEPAPGGGVLAPSAFFYGPLLLAADLGPARGEWPWRLPQPALIADDACALPVRMNDGNGIAFRVAALSAGQGAWPGELVLRPFAQMQARLAAPYLPCIPVAAWTPALRQQLLAATRDADDAQVVDAVDPARPHAMRGAMMCNRLGRAGWITATDMRVHLHVGAQPVALRVLYYDDDVNRLFTVRVNGHVIATENLDGRNPGVFAWHRYDIPPDIVARRRQVEVSFVGAGARGVGQVFGVQTIHA</sequence>
<evidence type="ECO:0000259" key="1">
    <source>
        <dbReference type="Pfam" id="PF07944"/>
    </source>
</evidence>
<dbReference type="EMBL" id="CP023036">
    <property type="protein sequence ID" value="AXY22307.1"/>
    <property type="molecule type" value="Genomic_DNA"/>
</dbReference>
<accession>A0A347WBR4</accession>
<dbReference type="InterPro" id="IPR008928">
    <property type="entry name" value="6-hairpin_glycosidase_sf"/>
</dbReference>